<evidence type="ECO:0000259" key="10">
    <source>
        <dbReference type="Pfam" id="PF02706"/>
    </source>
</evidence>
<reference evidence="11 12" key="1">
    <citation type="submission" date="2023-10" db="EMBL/GenBank/DDBJ databases">
        <authorList>
            <person name="Botero Cardona J."/>
        </authorList>
    </citation>
    <scope>NUCLEOTIDE SEQUENCE [LARGE SCALE GENOMIC DNA]</scope>
    <source>
        <strain evidence="11 12">R-55214</strain>
    </source>
</reference>
<dbReference type="PANTHER" id="PTHR32309:SF31">
    <property type="entry name" value="CAPSULAR EXOPOLYSACCHARIDE FAMILY"/>
    <property type="match status" value="1"/>
</dbReference>
<evidence type="ECO:0000256" key="3">
    <source>
        <dbReference type="ARBA" id="ARBA00020739"/>
    </source>
</evidence>
<evidence type="ECO:0000256" key="4">
    <source>
        <dbReference type="ARBA" id="ARBA00022475"/>
    </source>
</evidence>
<organism evidence="11 12">
    <name type="scientific">Fructobacillus evanidus</name>
    <dbReference type="NCBI Taxonomy" id="3064281"/>
    <lineage>
        <taxon>Bacteria</taxon>
        <taxon>Bacillati</taxon>
        <taxon>Bacillota</taxon>
        <taxon>Bacilli</taxon>
        <taxon>Lactobacillales</taxon>
        <taxon>Lactobacillaceae</taxon>
        <taxon>Fructobacillus</taxon>
    </lineage>
</organism>
<evidence type="ECO:0000256" key="8">
    <source>
        <dbReference type="ARBA" id="ARBA00045736"/>
    </source>
</evidence>
<dbReference type="InterPro" id="IPR050445">
    <property type="entry name" value="Bact_polysacc_biosynth/exp"/>
</dbReference>
<keyword evidence="5 9" id="KW-0812">Transmembrane</keyword>
<accession>A0ABN9YHS1</accession>
<evidence type="ECO:0000256" key="9">
    <source>
        <dbReference type="SAM" id="Phobius"/>
    </source>
</evidence>
<dbReference type="Proteomes" id="UP001314166">
    <property type="component" value="Unassembled WGS sequence"/>
</dbReference>
<evidence type="ECO:0000313" key="12">
    <source>
        <dbReference type="Proteomes" id="UP001314166"/>
    </source>
</evidence>
<keyword evidence="7 9" id="KW-0472">Membrane</keyword>
<evidence type="ECO:0000256" key="2">
    <source>
        <dbReference type="ARBA" id="ARBA00006683"/>
    </source>
</evidence>
<comment type="subcellular location">
    <subcellularLocation>
        <location evidence="1">Cell membrane</location>
        <topology evidence="1">Multi-pass membrane protein</topology>
    </subcellularLocation>
</comment>
<feature type="domain" description="Polysaccharide chain length determinant N-terminal" evidence="10">
    <location>
        <begin position="7"/>
        <end position="88"/>
    </location>
</feature>
<evidence type="ECO:0000256" key="5">
    <source>
        <dbReference type="ARBA" id="ARBA00022692"/>
    </source>
</evidence>
<comment type="similarity">
    <text evidence="2">Belongs to the CpsC/CapA family.</text>
</comment>
<dbReference type="Pfam" id="PF02706">
    <property type="entry name" value="Wzz"/>
    <property type="match status" value="1"/>
</dbReference>
<evidence type="ECO:0000256" key="6">
    <source>
        <dbReference type="ARBA" id="ARBA00022989"/>
    </source>
</evidence>
<dbReference type="InterPro" id="IPR003856">
    <property type="entry name" value="LPS_length_determ_N"/>
</dbReference>
<dbReference type="EMBL" id="CAUZMB010000001">
    <property type="protein sequence ID" value="CAK1223783.1"/>
    <property type="molecule type" value="Genomic_DNA"/>
</dbReference>
<name>A0ABN9YHS1_9LACO</name>
<comment type="function">
    <text evidence="8">Required for CpsD phosphorylation. Involved in the regulation of capsular polysaccharide biosynthesis. May be part of a complex that directs the coordinated polymerization and export to the cell surface of the capsular polysaccharide.</text>
</comment>
<keyword evidence="4" id="KW-1003">Cell membrane</keyword>
<evidence type="ECO:0000256" key="7">
    <source>
        <dbReference type="ARBA" id="ARBA00023136"/>
    </source>
</evidence>
<keyword evidence="12" id="KW-1185">Reference proteome</keyword>
<evidence type="ECO:0000313" key="11">
    <source>
        <dbReference type="EMBL" id="CAK1223783.1"/>
    </source>
</evidence>
<comment type="caution">
    <text evidence="11">The sequence shown here is derived from an EMBL/GenBank/DDBJ whole genome shotgun (WGS) entry which is preliminary data.</text>
</comment>
<dbReference type="PANTHER" id="PTHR32309">
    <property type="entry name" value="TYROSINE-PROTEIN KINASE"/>
    <property type="match status" value="1"/>
</dbReference>
<proteinExistence type="inferred from homology"/>
<dbReference type="RefSeq" id="WP_338343036.1">
    <property type="nucleotide sequence ID" value="NZ_CAUZLH010000001.1"/>
</dbReference>
<gene>
    <name evidence="11" type="ORF">R55214_HHFBAMCI_00011</name>
</gene>
<evidence type="ECO:0000256" key="1">
    <source>
        <dbReference type="ARBA" id="ARBA00004651"/>
    </source>
</evidence>
<feature type="transmembrane region" description="Helical" evidence="9">
    <location>
        <begin position="168"/>
        <end position="187"/>
    </location>
</feature>
<sequence length="207" mass="23329">MSESKELEQIWYVMKRRSWWIILLTIIGLTIGFGFSSYFVKPSFTSTTTLLVDDKNKTSSDKQQDINLITTYKDLIVSTDVLKPVTEDVDSNLSVPTIRSMVSVTTNSGSQVFAINVKSKSANQSTEVANAIAKEFQNKLSSMMNMNNVSIIDRAQSDNQVESSKSTFYILVFGAVLGGGSFVYFWMQEMSKREKKHIETSRVSRLK</sequence>
<protein>
    <recommendedName>
        <fullName evidence="3">Capsular polysaccharide biosynthesis protein CpsC</fullName>
    </recommendedName>
</protein>
<feature type="transmembrane region" description="Helical" evidence="9">
    <location>
        <begin position="20"/>
        <end position="40"/>
    </location>
</feature>
<keyword evidence="6 9" id="KW-1133">Transmembrane helix</keyword>